<dbReference type="OrthoDB" id="4664297at2759"/>
<proteinExistence type="predicted"/>
<keyword evidence="1" id="KW-0119">Carbohydrate metabolism</keyword>
<dbReference type="PANTHER" id="PTHR31268">
    <property type="match status" value="1"/>
</dbReference>
<feature type="compositionally biased region" description="Low complexity" evidence="2">
    <location>
        <begin position="17"/>
        <end position="35"/>
    </location>
</feature>
<dbReference type="PANTHER" id="PTHR31268:SF32">
    <property type="entry name" value="GALACTINOL--SUCROSE GALACTOSYLTRANSFERASE 2-RELATED"/>
    <property type="match status" value="1"/>
</dbReference>
<evidence type="ECO:0000313" key="4">
    <source>
        <dbReference type="Proteomes" id="UP000239899"/>
    </source>
</evidence>
<organism evidence="3 4">
    <name type="scientific">Chlorella sorokiniana</name>
    <name type="common">Freshwater green alga</name>
    <dbReference type="NCBI Taxonomy" id="3076"/>
    <lineage>
        <taxon>Eukaryota</taxon>
        <taxon>Viridiplantae</taxon>
        <taxon>Chlorophyta</taxon>
        <taxon>core chlorophytes</taxon>
        <taxon>Trebouxiophyceae</taxon>
        <taxon>Chlorellales</taxon>
        <taxon>Chlorellaceae</taxon>
        <taxon>Chlorella clade</taxon>
        <taxon>Chlorella</taxon>
    </lineage>
</organism>
<dbReference type="AlphaFoldDB" id="A0A2P6TXB9"/>
<comment type="caution">
    <text evidence="3">The sequence shown here is derived from an EMBL/GenBank/DDBJ whole genome shotgun (WGS) entry which is preliminary data.</text>
</comment>
<keyword evidence="3" id="KW-0808">Transferase</keyword>
<evidence type="ECO:0000313" key="3">
    <source>
        <dbReference type="EMBL" id="PRW58715.1"/>
    </source>
</evidence>
<protein>
    <submittedName>
        <fullName evidence="3">Galactinol-sucrose galactosyltransferase 2</fullName>
    </submittedName>
</protein>
<gene>
    <name evidence="3" type="ORF">C2E21_3175</name>
</gene>
<name>A0A2P6TXB9_CHLSO</name>
<dbReference type="GO" id="GO:0016757">
    <property type="term" value="F:glycosyltransferase activity"/>
    <property type="evidence" value="ECO:0007669"/>
    <property type="project" value="UniProtKB-KW"/>
</dbReference>
<dbReference type="Proteomes" id="UP000239899">
    <property type="component" value="Unassembled WGS sequence"/>
</dbReference>
<evidence type="ECO:0000256" key="2">
    <source>
        <dbReference type="SAM" id="MobiDB-lite"/>
    </source>
</evidence>
<dbReference type="EMBL" id="LHPG02000005">
    <property type="protein sequence ID" value="PRW58715.1"/>
    <property type="molecule type" value="Genomic_DNA"/>
</dbReference>
<accession>A0A2P6TXB9</accession>
<keyword evidence="4" id="KW-1185">Reference proteome</keyword>
<reference evidence="3 4" key="1">
    <citation type="journal article" date="2018" name="Plant J.">
        <title>Genome sequences of Chlorella sorokiniana UTEX 1602 and Micractinium conductrix SAG 241.80: implications to maltose excretion by a green alga.</title>
        <authorList>
            <person name="Arriola M.B."/>
            <person name="Velmurugan N."/>
            <person name="Zhang Y."/>
            <person name="Plunkett M.H."/>
            <person name="Hondzo H."/>
            <person name="Barney B.M."/>
        </authorList>
    </citation>
    <scope>NUCLEOTIDE SEQUENCE [LARGE SCALE GENOMIC DNA]</scope>
    <source>
        <strain evidence="4">UTEX 1602</strain>
    </source>
</reference>
<keyword evidence="3" id="KW-0328">Glycosyltransferase</keyword>
<dbReference type="Pfam" id="PF05691">
    <property type="entry name" value="Raffinose_syn"/>
    <property type="match status" value="1"/>
</dbReference>
<evidence type="ECO:0000256" key="1">
    <source>
        <dbReference type="ARBA" id="ARBA00023277"/>
    </source>
</evidence>
<feature type="region of interest" description="Disordered" evidence="2">
    <location>
        <begin position="1"/>
        <end position="66"/>
    </location>
</feature>
<dbReference type="InterPro" id="IPR008811">
    <property type="entry name" value="Glycosyl_hydrolases_36"/>
</dbReference>
<feature type="compositionally biased region" description="Gly residues" evidence="2">
    <location>
        <begin position="1"/>
        <end position="16"/>
    </location>
</feature>
<sequence>MGGGGAAKRGGGGSGSDAGSSASQQSSQTGMAAAQLQHDRPHAPPPQAEEQQASSPAPPPPHQRADEAAQPLPIAFADGQVTVGDGTLLLDRVTPLARVQHPAGTDMVLLSMQAAQGASSMEDFPLGRLHCKQWLCSARNKMWWMTPEWGKTARELPPETQFLLLELVDGSYAMMLPLISQQTFRGTLRPPSTSQAVG</sequence>